<feature type="non-terminal residue" evidence="1">
    <location>
        <position position="141"/>
    </location>
</feature>
<name>A0ACC1HCL7_9FUNG</name>
<evidence type="ECO:0000313" key="2">
    <source>
        <dbReference type="Proteomes" id="UP001145114"/>
    </source>
</evidence>
<evidence type="ECO:0000313" key="1">
    <source>
        <dbReference type="EMBL" id="KAJ1673458.1"/>
    </source>
</evidence>
<accession>A0ACC1HCL7</accession>
<dbReference type="EMBL" id="JAMZIH010006924">
    <property type="protein sequence ID" value="KAJ1673458.1"/>
    <property type="molecule type" value="Genomic_DNA"/>
</dbReference>
<reference evidence="1" key="1">
    <citation type="submission" date="2022-06" db="EMBL/GenBank/DDBJ databases">
        <title>Phylogenomic reconstructions and comparative analyses of Kickxellomycotina fungi.</title>
        <authorList>
            <person name="Reynolds N.K."/>
            <person name="Stajich J.E."/>
            <person name="Barry K."/>
            <person name="Grigoriev I.V."/>
            <person name="Crous P."/>
            <person name="Smith M.E."/>
        </authorList>
    </citation>
    <scope>NUCLEOTIDE SEQUENCE</scope>
    <source>
        <strain evidence="1">RSA 2271</strain>
    </source>
</reference>
<proteinExistence type="predicted"/>
<sequence length="141" mass="15720">MFRRRLNPHLHETRGLRDSAILPSIKCSTCGQSVHLRLMPMHQCSGKPKQQQQQQSAPDYKVRGIDPKCPTNGPTALSPEFVVSGKKFHNILEPATDILGEDSLDELDEDEDDDRKSFYSNGKAQNGGSGTSHYYYGSRGD</sequence>
<comment type="caution">
    <text evidence="1">The sequence shown here is derived from an EMBL/GenBank/DDBJ whole genome shotgun (WGS) entry which is preliminary data.</text>
</comment>
<organism evidence="1 2">
    <name type="scientific">Spiromyces aspiralis</name>
    <dbReference type="NCBI Taxonomy" id="68401"/>
    <lineage>
        <taxon>Eukaryota</taxon>
        <taxon>Fungi</taxon>
        <taxon>Fungi incertae sedis</taxon>
        <taxon>Zoopagomycota</taxon>
        <taxon>Kickxellomycotina</taxon>
        <taxon>Kickxellomycetes</taxon>
        <taxon>Kickxellales</taxon>
        <taxon>Kickxellaceae</taxon>
        <taxon>Spiromyces</taxon>
    </lineage>
</organism>
<protein>
    <submittedName>
        <fullName evidence="1">Uncharacterized protein</fullName>
    </submittedName>
</protein>
<gene>
    <name evidence="1" type="ORF">EV182_005194</name>
</gene>
<dbReference type="Proteomes" id="UP001145114">
    <property type="component" value="Unassembled WGS sequence"/>
</dbReference>
<keyword evidence="2" id="KW-1185">Reference proteome</keyword>